<dbReference type="EMBL" id="JBITLV010000001">
    <property type="protein sequence ID" value="MFI7585680.1"/>
    <property type="molecule type" value="Genomic_DNA"/>
</dbReference>
<name>A0ABW8AH52_9ACTN</name>
<dbReference type="Proteomes" id="UP001612915">
    <property type="component" value="Unassembled WGS sequence"/>
</dbReference>
<keyword evidence="3" id="KW-1185">Reference proteome</keyword>
<sequence>MIDEALLHELAEYSTLRGPRPLPEISARARLLRRRRRTASTGFGVLAVCIATGVAVPMLSGGDTGVQVVDPARGAEPDCTAGTGDNPSPAQIPDVLYVPDESLTGPRTGAILFRRDRPNCGVGLEAVWYTTRKKVVDKTLSIQGPDRPDYYGRADSPEFAGGTGVSHVEVEGSPGTLHYDESSRFGRLFWVRPDGTRWMAEGRNMSATELVTSAGAVRLSAERIDGGQRPGGMTPAPRLGGPAWSTSFPWTFMEFGGTGEESRLQLTFEQYGDRPMGPAGRGVEIDGRPGWLSSDDGRTTLVWKVADGVVGQLTGRITKAQALAIARSTIKVTPDDSRLQ</sequence>
<proteinExistence type="predicted"/>
<gene>
    <name evidence="2" type="ORF">ACIB24_01230</name>
</gene>
<organism evidence="2 3">
    <name type="scientific">Spongisporangium articulatum</name>
    <dbReference type="NCBI Taxonomy" id="3362603"/>
    <lineage>
        <taxon>Bacteria</taxon>
        <taxon>Bacillati</taxon>
        <taxon>Actinomycetota</taxon>
        <taxon>Actinomycetes</taxon>
        <taxon>Kineosporiales</taxon>
        <taxon>Kineosporiaceae</taxon>
        <taxon>Spongisporangium</taxon>
    </lineage>
</organism>
<reference evidence="2 3" key="1">
    <citation type="submission" date="2024-10" db="EMBL/GenBank/DDBJ databases">
        <title>The Natural Products Discovery Center: Release of the First 8490 Sequenced Strains for Exploring Actinobacteria Biosynthetic Diversity.</title>
        <authorList>
            <person name="Kalkreuter E."/>
            <person name="Kautsar S.A."/>
            <person name="Yang D."/>
            <person name="Bader C.D."/>
            <person name="Teijaro C.N."/>
            <person name="Fluegel L."/>
            <person name="Davis C.M."/>
            <person name="Simpson J.R."/>
            <person name="Lauterbach L."/>
            <person name="Steele A.D."/>
            <person name="Gui C."/>
            <person name="Meng S."/>
            <person name="Li G."/>
            <person name="Viehrig K."/>
            <person name="Ye F."/>
            <person name="Su P."/>
            <person name="Kiefer A.F."/>
            <person name="Nichols A."/>
            <person name="Cepeda A.J."/>
            <person name="Yan W."/>
            <person name="Fan B."/>
            <person name="Jiang Y."/>
            <person name="Adhikari A."/>
            <person name="Zheng C.-J."/>
            <person name="Schuster L."/>
            <person name="Cowan T.M."/>
            <person name="Smanski M.J."/>
            <person name="Chevrette M.G."/>
            <person name="De Carvalho L.P.S."/>
            <person name="Shen B."/>
        </authorList>
    </citation>
    <scope>NUCLEOTIDE SEQUENCE [LARGE SCALE GENOMIC DNA]</scope>
    <source>
        <strain evidence="2 3">NPDC049639</strain>
    </source>
</reference>
<feature type="transmembrane region" description="Helical" evidence="1">
    <location>
        <begin position="38"/>
        <end position="59"/>
    </location>
</feature>
<evidence type="ECO:0008006" key="4">
    <source>
        <dbReference type="Google" id="ProtNLM"/>
    </source>
</evidence>
<keyword evidence="1" id="KW-0812">Transmembrane</keyword>
<accession>A0ABW8AH52</accession>
<protein>
    <recommendedName>
        <fullName evidence="4">DUF4367 domain-containing protein</fullName>
    </recommendedName>
</protein>
<dbReference type="RefSeq" id="WP_398273982.1">
    <property type="nucleotide sequence ID" value="NZ_JBITLV010000001.1"/>
</dbReference>
<comment type="caution">
    <text evidence="2">The sequence shown here is derived from an EMBL/GenBank/DDBJ whole genome shotgun (WGS) entry which is preliminary data.</text>
</comment>
<evidence type="ECO:0000313" key="3">
    <source>
        <dbReference type="Proteomes" id="UP001612915"/>
    </source>
</evidence>
<keyword evidence="1" id="KW-0472">Membrane</keyword>
<evidence type="ECO:0000313" key="2">
    <source>
        <dbReference type="EMBL" id="MFI7585680.1"/>
    </source>
</evidence>
<evidence type="ECO:0000256" key="1">
    <source>
        <dbReference type="SAM" id="Phobius"/>
    </source>
</evidence>
<keyword evidence="1" id="KW-1133">Transmembrane helix</keyword>